<feature type="region of interest" description="Disordered" evidence="1">
    <location>
        <begin position="111"/>
        <end position="164"/>
    </location>
</feature>
<evidence type="ECO:0000313" key="3">
    <source>
        <dbReference type="Proteomes" id="UP000006135"/>
    </source>
</evidence>
<dbReference type="Proteomes" id="UP000006135">
    <property type="component" value="Chromosome"/>
</dbReference>
<sequence length="330" mass="37156">MNAHIYLSGEELQALEGMPHIVFRLYLCLKQFMDFKTGIVGASQRISWMTLRTMLYVQEHQGFEETGTPSLGKVRRAMEWLKRQGLVEDIGSKKRGEPIVFKLSLAPTDFSVQNKPGKNPARTRQGNPEQSKFDENPYNSTSNETSAKKPGKNPASKKSKNPADINNQYSILLPIGNIDPVSKNNPLLGNKHSSSSTASPTAQRQSVASQCREIFEFWQTTMNKTRAVLDSKRQTRIEWAIKHYGKDGCLDAIRGCANSAWHQGENDHGKKYDDLTLIFRDASHTERFIQMAEQPSSARRKSSVQEWVDEFRIIDGEVVPQAKVSNGGLQ</sequence>
<protein>
    <recommendedName>
        <fullName evidence="4">Replication protein O</fullName>
    </recommendedName>
</protein>
<dbReference type="OrthoDB" id="6174582at2"/>
<dbReference type="RefSeq" id="WP_014002801.1">
    <property type="nucleotide sequence ID" value="NC_015850.1"/>
</dbReference>
<keyword evidence="3" id="KW-1185">Reference proteome</keyword>
<feature type="compositionally biased region" description="Basic residues" evidence="1">
    <location>
        <begin position="149"/>
        <end position="160"/>
    </location>
</feature>
<gene>
    <name evidence="2" type="ordered locus">Atc_1284</name>
</gene>
<organism evidence="2 3">
    <name type="scientific">Acidithiobacillus caldus (strain SM-1)</name>
    <dbReference type="NCBI Taxonomy" id="990288"/>
    <lineage>
        <taxon>Bacteria</taxon>
        <taxon>Pseudomonadati</taxon>
        <taxon>Pseudomonadota</taxon>
        <taxon>Acidithiobacillia</taxon>
        <taxon>Acidithiobacillales</taxon>
        <taxon>Acidithiobacillaceae</taxon>
        <taxon>Acidithiobacillus</taxon>
    </lineage>
</organism>
<evidence type="ECO:0000313" key="2">
    <source>
        <dbReference type="EMBL" id="AEK57933.1"/>
    </source>
</evidence>
<dbReference type="AlphaFoldDB" id="F9ZNV3"/>
<evidence type="ECO:0008006" key="4">
    <source>
        <dbReference type="Google" id="ProtNLM"/>
    </source>
</evidence>
<dbReference type="STRING" id="990288.Atc_1284"/>
<dbReference type="EMBL" id="CP002573">
    <property type="protein sequence ID" value="AEK57933.1"/>
    <property type="molecule type" value="Genomic_DNA"/>
</dbReference>
<evidence type="ECO:0000256" key="1">
    <source>
        <dbReference type="SAM" id="MobiDB-lite"/>
    </source>
</evidence>
<feature type="compositionally biased region" description="Polar residues" evidence="1">
    <location>
        <begin position="111"/>
        <end position="130"/>
    </location>
</feature>
<name>F9ZNV3_ACICS</name>
<dbReference type="KEGG" id="acu:Atc_1284"/>
<reference evidence="2 3" key="1">
    <citation type="journal article" date="2011" name="J. Genet. Genomics">
        <title>Unraveling the Acidithiobacillus caldus complete genome and its central metabolisms for carbon assimilation.</title>
        <authorList>
            <person name="You X.Y."/>
            <person name="Guo X."/>
            <person name="Zheng H.J."/>
            <person name="Zhang M.J."/>
            <person name="Liu L.J."/>
            <person name="Zhu Y.Q."/>
            <person name="Zhu B."/>
            <person name="Wang S.Y."/>
            <person name="Zhao G.P."/>
            <person name="Poetsch A."/>
            <person name="Jiang C.Y."/>
            <person name="Liu S.J."/>
        </authorList>
    </citation>
    <scope>NUCLEOTIDE SEQUENCE [LARGE SCALE GENOMIC DNA]</scope>
    <source>
        <strain evidence="2 3">SM-1</strain>
    </source>
</reference>
<accession>F9ZNV3</accession>
<proteinExistence type="predicted"/>
<dbReference type="HOGENOM" id="CLU_840984_0_0_6"/>
<dbReference type="GeneID" id="92933067"/>
<feature type="region of interest" description="Disordered" evidence="1">
    <location>
        <begin position="183"/>
        <end position="205"/>
    </location>
</feature>